<dbReference type="Proteomes" id="UP000487268">
    <property type="component" value="Unassembled WGS sequence"/>
</dbReference>
<proteinExistence type="predicted"/>
<dbReference type="RefSeq" id="WP_153537756.1">
    <property type="nucleotide sequence ID" value="NZ_WEGH01000003.1"/>
</dbReference>
<dbReference type="InterPro" id="IPR029058">
    <property type="entry name" value="AB_hydrolase_fold"/>
</dbReference>
<evidence type="ECO:0000259" key="1">
    <source>
        <dbReference type="Pfam" id="PF12146"/>
    </source>
</evidence>
<reference evidence="2 3" key="1">
    <citation type="submission" date="2019-10" db="EMBL/GenBank/DDBJ databases">
        <title>Actinomadura rubteroloni sp. nov. and Actinomadura macrotermitis sp. nov., isolated from the gut of fungus growing-termite Macrotermes natalensis.</title>
        <authorList>
            <person name="Benndorf R."/>
            <person name="Martin K."/>
            <person name="Kuefner M."/>
            <person name="De Beer W."/>
            <person name="Kaster A.-K."/>
            <person name="Vollmers J."/>
            <person name="Poulsen M."/>
            <person name="Beemelmanns C."/>
        </authorList>
    </citation>
    <scope>NUCLEOTIDE SEQUENCE [LARGE SCALE GENOMIC DNA]</scope>
    <source>
        <strain evidence="2 3">RB68</strain>
    </source>
</reference>
<dbReference type="Gene3D" id="3.40.50.1820">
    <property type="entry name" value="alpha/beta hydrolase"/>
    <property type="match status" value="1"/>
</dbReference>
<dbReference type="InterPro" id="IPR022742">
    <property type="entry name" value="Hydrolase_4"/>
</dbReference>
<comment type="caution">
    <text evidence="2">The sequence shown here is derived from an EMBL/GenBank/DDBJ whole genome shotgun (WGS) entry which is preliminary data.</text>
</comment>
<dbReference type="Pfam" id="PF12146">
    <property type="entry name" value="Hydrolase_4"/>
    <property type="match status" value="1"/>
</dbReference>
<protein>
    <recommendedName>
        <fullName evidence="1">Serine aminopeptidase S33 domain-containing protein</fullName>
    </recommendedName>
</protein>
<feature type="domain" description="Serine aminopeptidase S33" evidence="1">
    <location>
        <begin position="57"/>
        <end position="292"/>
    </location>
</feature>
<organism evidence="2 3">
    <name type="scientific">Actinomadura macrotermitis</name>
    <dbReference type="NCBI Taxonomy" id="2585200"/>
    <lineage>
        <taxon>Bacteria</taxon>
        <taxon>Bacillati</taxon>
        <taxon>Actinomycetota</taxon>
        <taxon>Actinomycetes</taxon>
        <taxon>Streptosporangiales</taxon>
        <taxon>Thermomonosporaceae</taxon>
        <taxon>Actinomadura</taxon>
    </lineage>
</organism>
<dbReference type="EMBL" id="WEGH01000003">
    <property type="protein sequence ID" value="MQY06873.1"/>
    <property type="molecule type" value="Genomic_DNA"/>
</dbReference>
<evidence type="ECO:0000313" key="2">
    <source>
        <dbReference type="EMBL" id="MQY06873.1"/>
    </source>
</evidence>
<accession>A0A7K0C095</accession>
<gene>
    <name evidence="2" type="ORF">ACRB68_49700</name>
</gene>
<dbReference type="SUPFAM" id="SSF53474">
    <property type="entry name" value="alpha/beta-Hydrolases"/>
    <property type="match status" value="1"/>
</dbReference>
<dbReference type="OrthoDB" id="9765647at2"/>
<dbReference type="GO" id="GO:0052689">
    <property type="term" value="F:carboxylic ester hydrolase activity"/>
    <property type="evidence" value="ECO:0007669"/>
    <property type="project" value="TreeGrafter"/>
</dbReference>
<dbReference type="InterPro" id="IPR053145">
    <property type="entry name" value="AB_hydrolase_Est10"/>
</dbReference>
<dbReference type="AlphaFoldDB" id="A0A7K0C095"/>
<keyword evidence="3" id="KW-1185">Reference proteome</keyword>
<dbReference type="PANTHER" id="PTHR43265">
    <property type="entry name" value="ESTERASE ESTD"/>
    <property type="match status" value="1"/>
</dbReference>
<name>A0A7K0C095_9ACTN</name>
<evidence type="ECO:0000313" key="3">
    <source>
        <dbReference type="Proteomes" id="UP000487268"/>
    </source>
</evidence>
<sequence length="336" mass="36881">MRRILATLLALAALAVAAGGWVVYQNAYDIRERKVTITGGRQPLQGVLALPKQGRGPYGLVVFVHGDGPVDATHDTFYRPQWEAFAKAGYASLSWDKPGVNGAPGDWLDQSMDDRAAETAAAIAWAKRHAGVDPGRIGLWGASQAGWVMPKVAARVPGLRFVIALSPAVNWMRQGRYNLLAELHDEHAPPAKVRAELARRDTTTALLRRRATFEEYKAAVGDVRGLTPARWRFILKNHTADATADLAAMRTPTLLILAGHDRNVDVADTEAGYRRLPALRIRRYPDATHSLVRKDIEDSEAKAFLVAVAAPRSLFAAGLLDDERRFLEEQAGTEQR</sequence>
<dbReference type="PANTHER" id="PTHR43265:SF1">
    <property type="entry name" value="ESTERASE ESTD"/>
    <property type="match status" value="1"/>
</dbReference>